<feature type="transmembrane region" description="Helical" evidence="8">
    <location>
        <begin position="32"/>
        <end position="52"/>
    </location>
</feature>
<dbReference type="PANTHER" id="PTHR30472:SF24">
    <property type="entry name" value="FERRIC ENTEROBACTIN TRANSPORT SYSTEM PERMEASE PROTEIN FEPG"/>
    <property type="match status" value="1"/>
</dbReference>
<evidence type="ECO:0000256" key="5">
    <source>
        <dbReference type="ARBA" id="ARBA00022692"/>
    </source>
</evidence>
<keyword evidence="3" id="KW-0813">Transport</keyword>
<reference evidence="9" key="1">
    <citation type="submission" date="2022-06" db="EMBL/GenBank/DDBJ databases">
        <title>Rothia sp. isolated from sandalwood seedling.</title>
        <authorList>
            <person name="Tuikhar N."/>
            <person name="Kirdat K."/>
            <person name="Thorat V."/>
            <person name="Swetha P."/>
            <person name="Padma S."/>
            <person name="Sundararaj R."/>
            <person name="Yadav A."/>
        </authorList>
    </citation>
    <scope>NUCLEOTIDE SEQUENCE</scope>
    <source>
        <strain evidence="9">AR01</strain>
    </source>
</reference>
<name>A0A9X2KJ52_9MICC</name>
<keyword evidence="10" id="KW-1185">Reference proteome</keyword>
<dbReference type="InterPro" id="IPR037294">
    <property type="entry name" value="ABC_BtuC-like"/>
</dbReference>
<dbReference type="InterPro" id="IPR000522">
    <property type="entry name" value="ABC_transptr_permease_BtuC"/>
</dbReference>
<accession>A0A9X2KJ52</accession>
<dbReference type="CDD" id="cd06550">
    <property type="entry name" value="TM_ABC_iron-siderophores_like"/>
    <property type="match status" value="1"/>
</dbReference>
<feature type="transmembrane region" description="Helical" evidence="8">
    <location>
        <begin position="165"/>
        <end position="185"/>
    </location>
</feature>
<dbReference type="GO" id="GO:0033214">
    <property type="term" value="P:siderophore-iron import into cell"/>
    <property type="evidence" value="ECO:0007669"/>
    <property type="project" value="TreeGrafter"/>
</dbReference>
<dbReference type="GO" id="GO:0022857">
    <property type="term" value="F:transmembrane transporter activity"/>
    <property type="evidence" value="ECO:0007669"/>
    <property type="project" value="InterPro"/>
</dbReference>
<feature type="transmembrane region" description="Helical" evidence="8">
    <location>
        <begin position="205"/>
        <end position="234"/>
    </location>
</feature>
<evidence type="ECO:0000256" key="7">
    <source>
        <dbReference type="ARBA" id="ARBA00023136"/>
    </source>
</evidence>
<evidence type="ECO:0000256" key="3">
    <source>
        <dbReference type="ARBA" id="ARBA00022448"/>
    </source>
</evidence>
<gene>
    <name evidence="9" type="ORF">NBM05_10960</name>
</gene>
<dbReference type="PANTHER" id="PTHR30472">
    <property type="entry name" value="FERRIC ENTEROBACTIN TRANSPORT SYSTEM PERMEASE PROTEIN"/>
    <property type="match status" value="1"/>
</dbReference>
<evidence type="ECO:0000256" key="1">
    <source>
        <dbReference type="ARBA" id="ARBA00004651"/>
    </source>
</evidence>
<comment type="caution">
    <text evidence="9">The sequence shown here is derived from an EMBL/GenBank/DDBJ whole genome shotgun (WGS) entry which is preliminary data.</text>
</comment>
<comment type="similarity">
    <text evidence="2">Belongs to the binding-protein-dependent transport system permease family. FecCD subfamily.</text>
</comment>
<dbReference type="RefSeq" id="WP_254167259.1">
    <property type="nucleotide sequence ID" value="NZ_JANAFB010000028.1"/>
</dbReference>
<keyword evidence="6 8" id="KW-1133">Transmembrane helix</keyword>
<keyword evidence="5 8" id="KW-0812">Transmembrane</keyword>
<dbReference type="Pfam" id="PF01032">
    <property type="entry name" value="FecCD"/>
    <property type="match status" value="1"/>
</dbReference>
<dbReference type="Proteomes" id="UP001139502">
    <property type="component" value="Unassembled WGS sequence"/>
</dbReference>
<protein>
    <submittedName>
        <fullName evidence="9">Iron chelate uptake ABC transporter family permease subunit</fullName>
    </submittedName>
</protein>
<evidence type="ECO:0000256" key="8">
    <source>
        <dbReference type="SAM" id="Phobius"/>
    </source>
</evidence>
<dbReference type="Gene3D" id="1.10.3470.10">
    <property type="entry name" value="ABC transporter involved in vitamin B12 uptake, BtuC"/>
    <property type="match status" value="1"/>
</dbReference>
<feature type="transmembrane region" description="Helical" evidence="8">
    <location>
        <begin position="116"/>
        <end position="136"/>
    </location>
</feature>
<evidence type="ECO:0000256" key="6">
    <source>
        <dbReference type="ARBA" id="ARBA00022989"/>
    </source>
</evidence>
<organism evidence="9 10">
    <name type="scientific">Rothia santali</name>
    <dbReference type="NCBI Taxonomy" id="2949643"/>
    <lineage>
        <taxon>Bacteria</taxon>
        <taxon>Bacillati</taxon>
        <taxon>Actinomycetota</taxon>
        <taxon>Actinomycetes</taxon>
        <taxon>Micrococcales</taxon>
        <taxon>Micrococcaceae</taxon>
        <taxon>Rothia</taxon>
    </lineage>
</organism>
<feature type="transmembrane region" description="Helical" evidence="8">
    <location>
        <begin position="273"/>
        <end position="294"/>
    </location>
</feature>
<sequence>SGTTVSTKFGDVDVPEDPQRVVALGWGDAETALALGVQPVGAALAVSGALFQSLTDNPLGSPDIIGFTSGSYTGAILALTVLGAGLDGAAVGALVGGLATAAVVLALTYRRGIEGFRLVIVGIGVTAMLTAVNQWLLLRAQAEVAMSASIWGAGSLAGSTREAMLLAAAGVVLLLVLVAMASAALRQLELGDDIARSHGVRAGGARLAVVVLGVALVALAVATSGPIAFVALTAPQIAARLLRSPGLPLAGSALTGAFLLLGADLVAQYAVPGGVPVGTVTIVLGGAYLVVLLIREARKKSW</sequence>
<keyword evidence="4" id="KW-1003">Cell membrane</keyword>
<feature type="transmembrane region" description="Helical" evidence="8">
    <location>
        <begin position="64"/>
        <end position="84"/>
    </location>
</feature>
<dbReference type="EMBL" id="JANAFB010000028">
    <property type="protein sequence ID" value="MCP3426504.1"/>
    <property type="molecule type" value="Genomic_DNA"/>
</dbReference>
<evidence type="ECO:0000313" key="10">
    <source>
        <dbReference type="Proteomes" id="UP001139502"/>
    </source>
</evidence>
<proteinExistence type="inferred from homology"/>
<feature type="transmembrane region" description="Helical" evidence="8">
    <location>
        <begin position="90"/>
        <end position="109"/>
    </location>
</feature>
<evidence type="ECO:0000313" key="9">
    <source>
        <dbReference type="EMBL" id="MCP3426504.1"/>
    </source>
</evidence>
<evidence type="ECO:0000256" key="2">
    <source>
        <dbReference type="ARBA" id="ARBA00007935"/>
    </source>
</evidence>
<evidence type="ECO:0000256" key="4">
    <source>
        <dbReference type="ARBA" id="ARBA00022475"/>
    </source>
</evidence>
<dbReference type="AlphaFoldDB" id="A0A9X2KJ52"/>
<comment type="subcellular location">
    <subcellularLocation>
        <location evidence="1">Cell membrane</location>
        <topology evidence="1">Multi-pass membrane protein</topology>
    </subcellularLocation>
</comment>
<dbReference type="SUPFAM" id="SSF53807">
    <property type="entry name" value="Helical backbone' metal receptor"/>
    <property type="match status" value="1"/>
</dbReference>
<dbReference type="GO" id="GO:0005886">
    <property type="term" value="C:plasma membrane"/>
    <property type="evidence" value="ECO:0007669"/>
    <property type="project" value="UniProtKB-SubCell"/>
</dbReference>
<dbReference type="SUPFAM" id="SSF81345">
    <property type="entry name" value="ABC transporter involved in vitamin B12 uptake, BtuC"/>
    <property type="match status" value="1"/>
</dbReference>
<keyword evidence="7 8" id="KW-0472">Membrane</keyword>
<feature type="non-terminal residue" evidence="9">
    <location>
        <position position="1"/>
    </location>
</feature>